<sequence>MQKRNLGRHRVGAIGLGAMSFGGIFGATDEATSLATLDAAWEAGITHFDTANIYGSGVSESVIGTWLRTRGHTGGSGPVIATKAGIVDGPPRRFDNSAACLRSELEASLKRLGCDHVGLFYIHRREAARPLEEVVGTLSRLIEEGKIGGYGLSEIAPATLRAAHAIHPVTAVQNEYSLWSRQPELGLIRACADLGVTFVAFSPLARGMLGDTPLPRPTDGFRGANPRFTGANFAANTALVDGFRAFCRARGWTTAAAALAWVLHRDEHVIPIPGTRSARHLADWQGADAIRFTPGDLAEIERLLPAGFAHGDRYGDHQLHGVERYC</sequence>
<organism evidence="3 4">
    <name type="scientific">Pseudogemmobacter humi</name>
    <dbReference type="NCBI Taxonomy" id="2483812"/>
    <lineage>
        <taxon>Bacteria</taxon>
        <taxon>Pseudomonadati</taxon>
        <taxon>Pseudomonadota</taxon>
        <taxon>Alphaproteobacteria</taxon>
        <taxon>Rhodobacterales</taxon>
        <taxon>Paracoccaceae</taxon>
        <taxon>Pseudogemmobacter</taxon>
    </lineage>
</organism>
<evidence type="ECO:0000256" key="1">
    <source>
        <dbReference type="ARBA" id="ARBA00023002"/>
    </source>
</evidence>
<keyword evidence="4" id="KW-1185">Reference proteome</keyword>
<dbReference type="PANTHER" id="PTHR43625">
    <property type="entry name" value="AFLATOXIN B1 ALDEHYDE REDUCTASE"/>
    <property type="match status" value="1"/>
</dbReference>
<dbReference type="GO" id="GO:0005737">
    <property type="term" value="C:cytoplasm"/>
    <property type="evidence" value="ECO:0007669"/>
    <property type="project" value="TreeGrafter"/>
</dbReference>
<dbReference type="InterPro" id="IPR050791">
    <property type="entry name" value="Aldo-Keto_reductase"/>
</dbReference>
<name>A0A3P5WUG4_9RHOB</name>
<protein>
    <submittedName>
        <fullName evidence="3">General stress protein 69</fullName>
        <ecNumber evidence="3">1.1.1.-</ecNumber>
    </submittedName>
</protein>
<dbReference type="AlphaFoldDB" id="A0A3P5WUG4"/>
<dbReference type="InterPro" id="IPR023210">
    <property type="entry name" value="NADP_OxRdtase_dom"/>
</dbReference>
<dbReference type="OrthoDB" id="9803483at2"/>
<accession>A0A3P5WUG4</accession>
<dbReference type="EMBL" id="UXAW01000051">
    <property type="protein sequence ID" value="VDC25258.1"/>
    <property type="molecule type" value="Genomic_DNA"/>
</dbReference>
<dbReference type="Proteomes" id="UP000277498">
    <property type="component" value="Unassembled WGS sequence"/>
</dbReference>
<dbReference type="PANTHER" id="PTHR43625:SF40">
    <property type="entry name" value="ALDO-KETO REDUCTASE YAKC [NADP(+)]"/>
    <property type="match status" value="1"/>
</dbReference>
<feature type="domain" description="NADP-dependent oxidoreductase" evidence="2">
    <location>
        <begin position="13"/>
        <end position="303"/>
    </location>
</feature>
<dbReference type="GO" id="GO:0016491">
    <property type="term" value="F:oxidoreductase activity"/>
    <property type="evidence" value="ECO:0007669"/>
    <property type="project" value="UniProtKB-KW"/>
</dbReference>
<keyword evidence="1 3" id="KW-0560">Oxidoreductase</keyword>
<dbReference type="SUPFAM" id="SSF51430">
    <property type="entry name" value="NAD(P)-linked oxidoreductase"/>
    <property type="match status" value="1"/>
</dbReference>
<reference evidence="3 4" key="1">
    <citation type="submission" date="2018-11" db="EMBL/GenBank/DDBJ databases">
        <authorList>
            <person name="Criscuolo A."/>
        </authorList>
    </citation>
    <scope>NUCLEOTIDE SEQUENCE [LARGE SCALE GENOMIC DNA]</scope>
    <source>
        <strain evidence="3">ACIP111625</strain>
    </source>
</reference>
<dbReference type="EC" id="1.1.1.-" evidence="3"/>
<evidence type="ECO:0000313" key="3">
    <source>
        <dbReference type="EMBL" id="VDC25258.1"/>
    </source>
</evidence>
<evidence type="ECO:0000313" key="4">
    <source>
        <dbReference type="Proteomes" id="UP000277498"/>
    </source>
</evidence>
<gene>
    <name evidence="3" type="primary">yhdN_2</name>
    <name evidence="3" type="ORF">XINFAN_01496</name>
</gene>
<evidence type="ECO:0000259" key="2">
    <source>
        <dbReference type="Pfam" id="PF00248"/>
    </source>
</evidence>
<dbReference type="InterPro" id="IPR036812">
    <property type="entry name" value="NAD(P)_OxRdtase_dom_sf"/>
</dbReference>
<proteinExistence type="predicted"/>
<dbReference type="Pfam" id="PF00248">
    <property type="entry name" value="Aldo_ket_red"/>
    <property type="match status" value="1"/>
</dbReference>
<dbReference type="Gene3D" id="3.20.20.100">
    <property type="entry name" value="NADP-dependent oxidoreductase domain"/>
    <property type="match status" value="1"/>
</dbReference>
<dbReference type="RefSeq" id="WP_124085901.1">
    <property type="nucleotide sequence ID" value="NZ_UXAW01000051.1"/>
</dbReference>